<keyword evidence="2" id="KW-0677">Repeat</keyword>
<dbReference type="InterPro" id="IPR013783">
    <property type="entry name" value="Ig-like_fold"/>
</dbReference>
<feature type="region of interest" description="Disordered" evidence="5">
    <location>
        <begin position="342"/>
        <end position="364"/>
    </location>
</feature>
<name>A0AAD8ZH64_9TELE</name>
<dbReference type="PANTHER" id="PTHR44170">
    <property type="entry name" value="PROTEIN SIDEKICK"/>
    <property type="match status" value="1"/>
</dbReference>
<accession>A0AAD8ZH64</accession>
<evidence type="ECO:0000256" key="6">
    <source>
        <dbReference type="SAM" id="SignalP"/>
    </source>
</evidence>
<feature type="compositionally biased region" description="Polar residues" evidence="5">
    <location>
        <begin position="349"/>
        <end position="359"/>
    </location>
</feature>
<feature type="signal peptide" evidence="6">
    <location>
        <begin position="1"/>
        <end position="24"/>
    </location>
</feature>
<dbReference type="Pfam" id="PF13895">
    <property type="entry name" value="Ig_2"/>
    <property type="match status" value="1"/>
</dbReference>
<keyword evidence="9" id="KW-1185">Reference proteome</keyword>
<dbReference type="PROSITE" id="PS50835">
    <property type="entry name" value="IG_LIKE"/>
    <property type="match status" value="1"/>
</dbReference>
<evidence type="ECO:0000256" key="3">
    <source>
        <dbReference type="ARBA" id="ARBA00023157"/>
    </source>
</evidence>
<feature type="region of interest" description="Disordered" evidence="5">
    <location>
        <begin position="381"/>
        <end position="400"/>
    </location>
</feature>
<dbReference type="CDD" id="cd05722">
    <property type="entry name" value="IgI_1_Neogenin_like"/>
    <property type="match status" value="1"/>
</dbReference>
<evidence type="ECO:0000256" key="5">
    <source>
        <dbReference type="SAM" id="MobiDB-lite"/>
    </source>
</evidence>
<dbReference type="SUPFAM" id="SSF48726">
    <property type="entry name" value="Immunoglobulin"/>
    <property type="match status" value="1"/>
</dbReference>
<evidence type="ECO:0000256" key="4">
    <source>
        <dbReference type="ARBA" id="ARBA00023319"/>
    </source>
</evidence>
<organism evidence="8 9">
    <name type="scientific">Electrophorus voltai</name>
    <dbReference type="NCBI Taxonomy" id="2609070"/>
    <lineage>
        <taxon>Eukaryota</taxon>
        <taxon>Metazoa</taxon>
        <taxon>Chordata</taxon>
        <taxon>Craniata</taxon>
        <taxon>Vertebrata</taxon>
        <taxon>Euteleostomi</taxon>
        <taxon>Actinopterygii</taxon>
        <taxon>Neopterygii</taxon>
        <taxon>Teleostei</taxon>
        <taxon>Ostariophysi</taxon>
        <taxon>Gymnotiformes</taxon>
        <taxon>Gymnotoidei</taxon>
        <taxon>Gymnotidae</taxon>
        <taxon>Electrophorus</taxon>
    </lineage>
</organism>
<dbReference type="InterPro" id="IPR007110">
    <property type="entry name" value="Ig-like_dom"/>
</dbReference>
<dbReference type="InterPro" id="IPR036179">
    <property type="entry name" value="Ig-like_dom_sf"/>
</dbReference>
<proteinExistence type="inferred from homology"/>
<evidence type="ECO:0000256" key="2">
    <source>
        <dbReference type="ARBA" id="ARBA00022737"/>
    </source>
</evidence>
<dbReference type="Gene3D" id="2.60.40.10">
    <property type="entry name" value="Immunoglobulins"/>
    <property type="match status" value="1"/>
</dbReference>
<gene>
    <name evidence="8" type="ORF">P4O66_000503</name>
</gene>
<reference evidence="8" key="1">
    <citation type="submission" date="2023-03" db="EMBL/GenBank/DDBJ databases">
        <title>Electrophorus voltai genome.</title>
        <authorList>
            <person name="Bian C."/>
        </authorList>
    </citation>
    <scope>NUCLEOTIDE SEQUENCE</scope>
    <source>
        <strain evidence="8">CB-2022</strain>
        <tissue evidence="8">Muscle</tissue>
    </source>
</reference>
<dbReference type="SMART" id="SM00409">
    <property type="entry name" value="IG"/>
    <property type="match status" value="1"/>
</dbReference>
<feature type="domain" description="Ig-like" evidence="7">
    <location>
        <begin position="646"/>
        <end position="753"/>
    </location>
</feature>
<dbReference type="Proteomes" id="UP001239994">
    <property type="component" value="Unassembled WGS sequence"/>
</dbReference>
<dbReference type="EMBL" id="JAROKS010000012">
    <property type="protein sequence ID" value="KAK1797981.1"/>
    <property type="molecule type" value="Genomic_DNA"/>
</dbReference>
<comment type="caution">
    <text evidence="8">The sequence shown here is derived from an EMBL/GenBank/DDBJ whole genome shotgun (WGS) entry which is preliminary data.</text>
</comment>
<evidence type="ECO:0000256" key="1">
    <source>
        <dbReference type="ARBA" id="ARBA00009588"/>
    </source>
</evidence>
<evidence type="ECO:0000259" key="7">
    <source>
        <dbReference type="PROSITE" id="PS50835"/>
    </source>
</evidence>
<keyword evidence="6" id="KW-0732">Signal</keyword>
<feature type="region of interest" description="Disordered" evidence="5">
    <location>
        <begin position="283"/>
        <end position="323"/>
    </location>
</feature>
<keyword evidence="4" id="KW-0393">Immunoglobulin domain</keyword>
<sequence length="829" mass="89548">MAGRAASLLLAMVCLTSPCSVTTARGERAWLLRVIAKKKKKNPKTPKRVSFSGVLEVGLIACRMSLRGGGTRLPSESRSSTGGLVYHERGYRAPVTLLTLPGSSEHVAGEGGQCSGHRAACRPPREPHLRLLSRGHAGGAGRRRRRPVLQTVQLLTLRTAPLCAGVQSPLMWLKHGSPVRSEKPPVWSLLAETDRQAQKGGCTSQPCVKVPPRRVGFGRSNAGANRSARGRALRTTLAEWRRGDVPVTARARPLWGPPRRQLPSPAAVTYGCRYLGDPPHPRARSVGWSDPERNFGSEQGKARWSRGPCGERRSHRSKAVSPRRCTRLRLLSARPGGLARFDEEGFRSQPRSPNTSVRRQGSFGEELCPSGVAGGEIGHGVKAGPAHPSYPVPSGTARSGRPHATVYAVADTDMTMVVVCRAALMASDPRPAVLASVVNANHNAAYSVLPTVYWGRSSDRWVIPEGEHGRGEKQTGWRWTDMKGSGVSRLPNETPTLAHGFLFSWAPVVVTDLPRSTVGGSGTRQLLASPASVVLWGRGTLRLPRADGPPFFGWLAGSFASPTPCRLYPRGAPPLKKLMINRMASLLACRRVEFPSRRQPPGRAIWLCESCEVSAVSSAGLSYHFGFIESAGRRKDAESPSATRLPSAVVVRSAVKPFSPFWFAVEPADTLTVRGLPAILNCSVHSALPARVRWKKDGLSLVPDDRRQVLPDGALLITSVMHSKHNKPDEGVYQCVATIDSLGTIASRTARLSVAVAFYVPFVSMSGQGVIKWWAGHSIPLLQPHRYDSNVFALAFKRLEKKAAHFPCSPPLCPAARNGGQQGGPARPL</sequence>
<dbReference type="FunFam" id="2.60.40.10:FF:000189">
    <property type="entry name" value="Neogenin isoform 3"/>
    <property type="match status" value="1"/>
</dbReference>
<evidence type="ECO:0000313" key="9">
    <source>
        <dbReference type="Proteomes" id="UP001239994"/>
    </source>
</evidence>
<protein>
    <recommendedName>
        <fullName evidence="7">Ig-like domain-containing protein</fullName>
    </recommendedName>
</protein>
<comment type="similarity">
    <text evidence="1">Belongs to the immunoglobulin superfamily. DCC family.</text>
</comment>
<evidence type="ECO:0000313" key="8">
    <source>
        <dbReference type="EMBL" id="KAK1797981.1"/>
    </source>
</evidence>
<dbReference type="InterPro" id="IPR003599">
    <property type="entry name" value="Ig_sub"/>
</dbReference>
<dbReference type="GO" id="GO:0098609">
    <property type="term" value="P:cell-cell adhesion"/>
    <property type="evidence" value="ECO:0007669"/>
    <property type="project" value="TreeGrafter"/>
</dbReference>
<feature type="chain" id="PRO_5041953359" description="Ig-like domain-containing protein" evidence="6">
    <location>
        <begin position="25"/>
        <end position="829"/>
    </location>
</feature>
<keyword evidence="3" id="KW-1015">Disulfide bond</keyword>
<dbReference type="AlphaFoldDB" id="A0AAD8ZH64"/>
<dbReference type="PANTHER" id="PTHR44170:SF14">
    <property type="entry name" value="NEOGENIN"/>
    <property type="match status" value="1"/>
</dbReference>